<accession>A0A7C5L717</accession>
<dbReference type="AlphaFoldDB" id="A0A7C5L717"/>
<organism evidence="1">
    <name type="scientific">Caldiarchaeum subterraneum</name>
    <dbReference type="NCBI Taxonomy" id="311458"/>
    <lineage>
        <taxon>Archaea</taxon>
        <taxon>Nitrososphaerota</taxon>
        <taxon>Candidatus Caldarchaeales</taxon>
        <taxon>Candidatus Caldarchaeaceae</taxon>
        <taxon>Candidatus Caldarchaeum</taxon>
    </lineage>
</organism>
<sequence length="165" mass="18575">MKRRALVVGAVAVAAVTAAAVYLTLQPARQIPRLLIYLDKDKCKRCSMVISRQEFAAGLLVEGMDDWWKYDDIRCMLKDYIENSERVKVLAAAVFDYHTKEQLDAMAAYYVKADPKKLWTPMSSGIVAAKDSSVAEQIAHKHDGHVYSWHKIIEEVKKGAVTHHG</sequence>
<evidence type="ECO:0008006" key="2">
    <source>
        <dbReference type="Google" id="ProtNLM"/>
    </source>
</evidence>
<comment type="caution">
    <text evidence="1">The sequence shown here is derived from an EMBL/GenBank/DDBJ whole genome shotgun (WGS) entry which is preliminary data.</text>
</comment>
<dbReference type="InterPro" id="IPR008719">
    <property type="entry name" value="N2O_reductase_NosL"/>
</dbReference>
<gene>
    <name evidence="1" type="ORF">ENM11_01625</name>
</gene>
<proteinExistence type="predicted"/>
<dbReference type="PANTHER" id="PTHR41247">
    <property type="entry name" value="HTH-TYPE TRANSCRIPTIONAL REPRESSOR YCNK"/>
    <property type="match status" value="1"/>
</dbReference>
<dbReference type="EMBL" id="DRWN01000014">
    <property type="protein sequence ID" value="HHK67842.1"/>
    <property type="molecule type" value="Genomic_DNA"/>
</dbReference>
<dbReference type="Pfam" id="PF05573">
    <property type="entry name" value="NosL"/>
    <property type="match status" value="1"/>
</dbReference>
<dbReference type="SUPFAM" id="SSF160387">
    <property type="entry name" value="NosL/MerB-like"/>
    <property type="match status" value="1"/>
</dbReference>
<protein>
    <recommendedName>
        <fullName evidence="2">Nitrous oxide reductase accessory protein NosL</fullName>
    </recommendedName>
</protein>
<name>A0A7C5L717_CALS0</name>
<dbReference type="PANTHER" id="PTHR41247:SF1">
    <property type="entry name" value="HTH-TYPE TRANSCRIPTIONAL REPRESSOR YCNK"/>
    <property type="match status" value="1"/>
</dbReference>
<reference evidence="1" key="1">
    <citation type="journal article" date="2020" name="mSystems">
        <title>Genome- and Community-Level Interaction Insights into Carbon Utilization and Element Cycling Functions of Hydrothermarchaeota in Hydrothermal Sediment.</title>
        <authorList>
            <person name="Zhou Z."/>
            <person name="Liu Y."/>
            <person name="Xu W."/>
            <person name="Pan J."/>
            <person name="Luo Z.H."/>
            <person name="Li M."/>
        </authorList>
    </citation>
    <scope>NUCLEOTIDE SEQUENCE [LARGE SCALE GENOMIC DNA]</scope>
    <source>
        <strain evidence="1">SpSt-1056</strain>
    </source>
</reference>
<evidence type="ECO:0000313" key="1">
    <source>
        <dbReference type="EMBL" id="HHK67842.1"/>
    </source>
</evidence>